<organism evidence="3 4">
    <name type="scientific">Xenopus laevis</name>
    <name type="common">African clawed frog</name>
    <dbReference type="NCBI Taxonomy" id="8355"/>
    <lineage>
        <taxon>Eukaryota</taxon>
        <taxon>Metazoa</taxon>
        <taxon>Chordata</taxon>
        <taxon>Craniata</taxon>
        <taxon>Vertebrata</taxon>
        <taxon>Euteleostomi</taxon>
        <taxon>Amphibia</taxon>
        <taxon>Batrachia</taxon>
        <taxon>Anura</taxon>
        <taxon>Pipoidea</taxon>
        <taxon>Pipidae</taxon>
        <taxon>Xenopodinae</taxon>
        <taxon>Xenopus</taxon>
        <taxon>Xenopus</taxon>
    </lineage>
</organism>
<evidence type="ECO:0000256" key="1">
    <source>
        <dbReference type="SAM" id="MobiDB-lite"/>
    </source>
</evidence>
<feature type="region of interest" description="Disordered" evidence="1">
    <location>
        <begin position="24"/>
        <end position="52"/>
    </location>
</feature>
<gene>
    <name evidence="3" type="ORF">XELAEV_18044019mg</name>
</gene>
<dbReference type="Proteomes" id="UP000694892">
    <property type="component" value="Chromosome 9_10L"/>
</dbReference>
<evidence type="ECO:0000313" key="3">
    <source>
        <dbReference type="EMBL" id="OCT62926.1"/>
    </source>
</evidence>
<protein>
    <submittedName>
        <fullName evidence="3">Uncharacterized protein</fullName>
    </submittedName>
</protein>
<dbReference type="EMBL" id="CM004482">
    <property type="protein sequence ID" value="OCT62926.1"/>
    <property type="molecule type" value="Genomic_DNA"/>
</dbReference>
<proteinExistence type="predicted"/>
<evidence type="ECO:0000313" key="4">
    <source>
        <dbReference type="Proteomes" id="UP000694892"/>
    </source>
</evidence>
<keyword evidence="2" id="KW-0812">Transmembrane</keyword>
<dbReference type="AlphaFoldDB" id="A0A974H3B4"/>
<sequence length="118" mass="13842">MRRRMKQQQKELKRRDYNAMQKALTHNKKLEGEHTENHKPLSTPKEKNLSRRQSRLRKISCILLFGLMVLLLGLVACRFTDLKTLNMCTSVNAMYEETLGALHSNPVLERFLQDPFSQ</sequence>
<keyword evidence="2" id="KW-1133">Transmembrane helix</keyword>
<reference evidence="4" key="1">
    <citation type="journal article" date="2016" name="Nature">
        <title>Genome evolution in the allotetraploid frog Xenopus laevis.</title>
        <authorList>
            <person name="Session A.M."/>
            <person name="Uno Y."/>
            <person name="Kwon T."/>
            <person name="Chapman J.A."/>
            <person name="Toyoda A."/>
            <person name="Takahashi S."/>
            <person name="Fukui A."/>
            <person name="Hikosaka A."/>
            <person name="Suzuki A."/>
            <person name="Kondo M."/>
            <person name="van Heeringen S.J."/>
            <person name="Quigley I."/>
            <person name="Heinz S."/>
            <person name="Ogino H."/>
            <person name="Ochi H."/>
            <person name="Hellsten U."/>
            <person name="Lyons J.B."/>
            <person name="Simakov O."/>
            <person name="Putnam N."/>
            <person name="Stites J."/>
            <person name="Kuroki Y."/>
            <person name="Tanaka T."/>
            <person name="Michiue T."/>
            <person name="Watanabe M."/>
            <person name="Bogdanovic O."/>
            <person name="Lister R."/>
            <person name="Georgiou G."/>
            <person name="Paranjpe S.S."/>
            <person name="van Kruijsbergen I."/>
            <person name="Shu S."/>
            <person name="Carlson J."/>
            <person name="Kinoshita T."/>
            <person name="Ohta Y."/>
            <person name="Mawaribuchi S."/>
            <person name="Jenkins J."/>
            <person name="Grimwood J."/>
            <person name="Schmutz J."/>
            <person name="Mitros T."/>
            <person name="Mozaffari S.V."/>
            <person name="Suzuki Y."/>
            <person name="Haramoto Y."/>
            <person name="Yamamoto T.S."/>
            <person name="Takagi C."/>
            <person name="Heald R."/>
            <person name="Miller K."/>
            <person name="Haudenschild C."/>
            <person name="Kitzman J."/>
            <person name="Nakayama T."/>
            <person name="Izutsu Y."/>
            <person name="Robert J."/>
            <person name="Fortriede J."/>
            <person name="Burns K."/>
            <person name="Lotay V."/>
            <person name="Karimi K."/>
            <person name="Yasuoka Y."/>
            <person name="Dichmann D.S."/>
            <person name="Flajnik M.F."/>
            <person name="Houston D.W."/>
            <person name="Shendure J."/>
            <person name="DuPasquier L."/>
            <person name="Vize P.D."/>
            <person name="Zorn A.M."/>
            <person name="Ito M."/>
            <person name="Marcotte E.M."/>
            <person name="Wallingford J.B."/>
            <person name="Ito Y."/>
            <person name="Asashima M."/>
            <person name="Ueno N."/>
            <person name="Matsuda Y."/>
            <person name="Veenstra G.J."/>
            <person name="Fujiyama A."/>
            <person name="Harland R.M."/>
            <person name="Taira M."/>
            <person name="Rokhsar D.S."/>
        </authorList>
    </citation>
    <scope>NUCLEOTIDE SEQUENCE [LARGE SCALE GENOMIC DNA]</scope>
    <source>
        <strain evidence="4">J</strain>
    </source>
</reference>
<name>A0A974H3B4_XENLA</name>
<feature type="compositionally biased region" description="Basic and acidic residues" evidence="1">
    <location>
        <begin position="28"/>
        <end position="49"/>
    </location>
</feature>
<feature type="transmembrane region" description="Helical" evidence="2">
    <location>
        <begin position="59"/>
        <end position="76"/>
    </location>
</feature>
<evidence type="ECO:0000256" key="2">
    <source>
        <dbReference type="SAM" id="Phobius"/>
    </source>
</evidence>
<keyword evidence="2" id="KW-0472">Membrane</keyword>
<accession>A0A974H3B4</accession>